<keyword evidence="1" id="KW-1133">Transmembrane helix</keyword>
<accession>A0AAV5SFN1</accession>
<evidence type="ECO:0000313" key="2">
    <source>
        <dbReference type="EMBL" id="GMS81858.1"/>
    </source>
</evidence>
<evidence type="ECO:0000313" key="3">
    <source>
        <dbReference type="Proteomes" id="UP001432027"/>
    </source>
</evidence>
<feature type="transmembrane region" description="Helical" evidence="1">
    <location>
        <begin position="15"/>
        <end position="43"/>
    </location>
</feature>
<reference evidence="2" key="1">
    <citation type="submission" date="2023-10" db="EMBL/GenBank/DDBJ databases">
        <title>Genome assembly of Pristionchus species.</title>
        <authorList>
            <person name="Yoshida K."/>
            <person name="Sommer R.J."/>
        </authorList>
    </citation>
    <scope>NUCLEOTIDE SEQUENCE</scope>
    <source>
        <strain evidence="2">RS0144</strain>
    </source>
</reference>
<dbReference type="EMBL" id="BTSX01000001">
    <property type="protein sequence ID" value="GMS81858.1"/>
    <property type="molecule type" value="Genomic_DNA"/>
</dbReference>
<dbReference type="PANTHER" id="PTHR45830">
    <property type="entry name" value="SERPENTINE RECEPTOR, CLASS I"/>
    <property type="match status" value="1"/>
</dbReference>
<dbReference type="PANTHER" id="PTHR45830:SF15">
    <property type="entry name" value="SERPENTINE RECEPTOR, CLASS I"/>
    <property type="match status" value="1"/>
</dbReference>
<keyword evidence="3" id="KW-1185">Reference proteome</keyword>
<organism evidence="2 3">
    <name type="scientific">Pristionchus entomophagus</name>
    <dbReference type="NCBI Taxonomy" id="358040"/>
    <lineage>
        <taxon>Eukaryota</taxon>
        <taxon>Metazoa</taxon>
        <taxon>Ecdysozoa</taxon>
        <taxon>Nematoda</taxon>
        <taxon>Chromadorea</taxon>
        <taxon>Rhabditida</taxon>
        <taxon>Rhabditina</taxon>
        <taxon>Diplogasteromorpha</taxon>
        <taxon>Diplogasteroidea</taxon>
        <taxon>Neodiplogasteridae</taxon>
        <taxon>Pristionchus</taxon>
    </lineage>
</organism>
<protein>
    <recommendedName>
        <fullName evidence="4">G protein-coupled receptor</fullName>
    </recommendedName>
</protein>
<feature type="transmembrane region" description="Helical" evidence="1">
    <location>
        <begin position="55"/>
        <end position="76"/>
    </location>
</feature>
<proteinExistence type="predicted"/>
<keyword evidence="1" id="KW-0812">Transmembrane</keyword>
<sequence length="87" mass="9805">LSTISQKSYQVQDRLAIVFFLQIIAVGLFYVFPLLAIYGLMMVDTSTWSDELHSVIRPTIIIAFSLKPLAQSLIYLGKNPGLRKAFL</sequence>
<dbReference type="AlphaFoldDB" id="A0AAV5SFN1"/>
<feature type="non-terminal residue" evidence="2">
    <location>
        <position position="87"/>
    </location>
</feature>
<comment type="caution">
    <text evidence="2">The sequence shown here is derived from an EMBL/GenBank/DDBJ whole genome shotgun (WGS) entry which is preliminary data.</text>
</comment>
<gene>
    <name evidence="2" type="ORF">PENTCL1PPCAC_4033</name>
</gene>
<keyword evidence="1" id="KW-0472">Membrane</keyword>
<feature type="non-terminal residue" evidence="2">
    <location>
        <position position="1"/>
    </location>
</feature>
<dbReference type="Proteomes" id="UP001432027">
    <property type="component" value="Unassembled WGS sequence"/>
</dbReference>
<evidence type="ECO:0000256" key="1">
    <source>
        <dbReference type="SAM" id="Phobius"/>
    </source>
</evidence>
<evidence type="ECO:0008006" key="4">
    <source>
        <dbReference type="Google" id="ProtNLM"/>
    </source>
</evidence>
<name>A0AAV5SFN1_9BILA</name>